<dbReference type="InterPro" id="IPR006059">
    <property type="entry name" value="SBP"/>
</dbReference>
<gene>
    <name evidence="2" type="ORF">GCM10009533_59710</name>
</gene>
<dbReference type="RefSeq" id="WP_009949205.1">
    <property type="nucleotide sequence ID" value="NZ_BAAAGS010000062.1"/>
</dbReference>
<feature type="region of interest" description="Disordered" evidence="1">
    <location>
        <begin position="260"/>
        <end position="288"/>
    </location>
</feature>
<proteinExistence type="predicted"/>
<organism evidence="2 3">
    <name type="scientific">Saccharopolyspora erythraea</name>
    <name type="common">Streptomyces erythraeus</name>
    <dbReference type="NCBI Taxonomy" id="1836"/>
    <lineage>
        <taxon>Bacteria</taxon>
        <taxon>Bacillati</taxon>
        <taxon>Actinomycetota</taxon>
        <taxon>Actinomycetes</taxon>
        <taxon>Pseudonocardiales</taxon>
        <taxon>Pseudonocardiaceae</taxon>
        <taxon>Saccharopolyspora</taxon>
    </lineage>
</organism>
<evidence type="ECO:0000313" key="2">
    <source>
        <dbReference type="EMBL" id="GAA0553773.1"/>
    </source>
</evidence>
<comment type="caution">
    <text evidence="2">The sequence shown here is derived from an EMBL/GenBank/DDBJ whole genome shotgun (WGS) entry which is preliminary data.</text>
</comment>
<dbReference type="SUPFAM" id="SSF53850">
    <property type="entry name" value="Periplasmic binding protein-like II"/>
    <property type="match status" value="1"/>
</dbReference>
<sequence>MLDLRDLTDEAVRRWGPQLELCRKSTFNPTTGRFFAYSPGWAPDPGNYRRSLWEQVGMPQGPSNWEELLMGADEIKRRTGTQFGLGLSQEIDSNMVLRALMWSYGASEQDAQQQVVLNTPETVAAVEYMGRLYQQAMTPEVFSWNAASNNQGLVAGKLSYIVNSISAWRTAQGANPPVFDDTFFVPALRGPRNALAAQHVMYNWVIPQYAPGADAAKEFLLHYTANFASATYHSQMYDLCAWPGLTPQLDGWLTADPFGARPPDKLNLGPERGATPRPGRFATTRRPG</sequence>
<dbReference type="Pfam" id="PF13416">
    <property type="entry name" value="SBP_bac_8"/>
    <property type="match status" value="1"/>
</dbReference>
<dbReference type="EMBL" id="BAAAGS010000062">
    <property type="protein sequence ID" value="GAA0553773.1"/>
    <property type="molecule type" value="Genomic_DNA"/>
</dbReference>
<protein>
    <submittedName>
        <fullName evidence="2">Uncharacterized protein</fullName>
    </submittedName>
</protein>
<reference evidence="2 3" key="1">
    <citation type="journal article" date="2019" name="Int. J. Syst. Evol. Microbiol.">
        <title>The Global Catalogue of Microorganisms (GCM) 10K type strain sequencing project: providing services to taxonomists for standard genome sequencing and annotation.</title>
        <authorList>
            <consortium name="The Broad Institute Genomics Platform"/>
            <consortium name="The Broad Institute Genome Sequencing Center for Infectious Disease"/>
            <person name="Wu L."/>
            <person name="Ma J."/>
        </authorList>
    </citation>
    <scope>NUCLEOTIDE SEQUENCE [LARGE SCALE GENOMIC DNA]</scope>
    <source>
        <strain evidence="2 3">JCM 10303</strain>
    </source>
</reference>
<name>A0ABN1DW42_SACER</name>
<dbReference type="Proteomes" id="UP001500729">
    <property type="component" value="Unassembled WGS sequence"/>
</dbReference>
<dbReference type="Gene3D" id="3.40.190.10">
    <property type="entry name" value="Periplasmic binding protein-like II"/>
    <property type="match status" value="1"/>
</dbReference>
<accession>A0ABN1DW42</accession>
<keyword evidence="3" id="KW-1185">Reference proteome</keyword>
<evidence type="ECO:0000313" key="3">
    <source>
        <dbReference type="Proteomes" id="UP001500729"/>
    </source>
</evidence>
<evidence type="ECO:0000256" key="1">
    <source>
        <dbReference type="SAM" id="MobiDB-lite"/>
    </source>
</evidence>